<comment type="subcellular location">
    <subcellularLocation>
        <location evidence="1">Membrane</location>
        <topology evidence="1">Single-pass type I membrane protein</topology>
    </subcellularLocation>
</comment>
<evidence type="ECO:0000313" key="13">
    <source>
        <dbReference type="Ensembl" id="ENSGWIP00000014712.1"/>
    </source>
</evidence>
<dbReference type="AlphaFoldDB" id="A0A8C5E0N7"/>
<dbReference type="PANTHER" id="PTHR48423">
    <property type="entry name" value="INTERLEUKIN-27 RECEPTOR SUBUNIT ALPHA"/>
    <property type="match status" value="1"/>
</dbReference>
<dbReference type="SUPFAM" id="SSF49265">
    <property type="entry name" value="Fibronectin type III"/>
    <property type="match status" value="3"/>
</dbReference>
<dbReference type="Pfam" id="PF00041">
    <property type="entry name" value="fn3"/>
    <property type="match status" value="1"/>
</dbReference>
<reference evidence="13" key="3">
    <citation type="submission" date="2025-09" db="UniProtKB">
        <authorList>
            <consortium name="Ensembl"/>
        </authorList>
    </citation>
    <scope>IDENTIFICATION</scope>
</reference>
<dbReference type="PANTHER" id="PTHR48423:SF1">
    <property type="entry name" value="INTERLEUKIN-27 RECEPTOR SUBUNIT ALPHA"/>
    <property type="match status" value="1"/>
</dbReference>
<dbReference type="SMART" id="SM00060">
    <property type="entry name" value="FN3"/>
    <property type="match status" value="2"/>
</dbReference>
<dbReference type="InterPro" id="IPR003961">
    <property type="entry name" value="FN3_dom"/>
</dbReference>
<keyword evidence="7 10" id="KW-0472">Membrane</keyword>
<evidence type="ECO:0000256" key="8">
    <source>
        <dbReference type="ARBA" id="ARBA00023170"/>
    </source>
</evidence>
<proteinExistence type="inferred from homology"/>
<keyword evidence="8" id="KW-0675">Receptor</keyword>
<keyword evidence="14" id="KW-1185">Reference proteome</keyword>
<keyword evidence="9" id="KW-0325">Glycoprotein</keyword>
<keyword evidence="6 10" id="KW-1133">Transmembrane helix</keyword>
<comment type="similarity">
    <text evidence="2">Belongs to the type I cytokine receptor family. Type 2 subfamily.</text>
</comment>
<evidence type="ECO:0000313" key="14">
    <source>
        <dbReference type="Proteomes" id="UP000694680"/>
    </source>
</evidence>
<gene>
    <name evidence="13" type="primary">LOC114469067</name>
</gene>
<keyword evidence="5" id="KW-0677">Repeat</keyword>
<evidence type="ECO:0000256" key="4">
    <source>
        <dbReference type="ARBA" id="ARBA00022729"/>
    </source>
</evidence>
<protein>
    <submittedName>
        <fullName evidence="13">Interleukin-6 receptor subunit beta-like</fullName>
    </submittedName>
</protein>
<evidence type="ECO:0000256" key="3">
    <source>
        <dbReference type="ARBA" id="ARBA00022692"/>
    </source>
</evidence>
<evidence type="ECO:0000256" key="11">
    <source>
        <dbReference type="SAM" id="SignalP"/>
    </source>
</evidence>
<feature type="domain" description="Fibronectin type-III" evidence="12">
    <location>
        <begin position="131"/>
        <end position="223"/>
    </location>
</feature>
<name>A0A8C5E0N7_GOUWI</name>
<evidence type="ECO:0000256" key="9">
    <source>
        <dbReference type="ARBA" id="ARBA00023180"/>
    </source>
</evidence>
<keyword evidence="4 11" id="KW-0732">Signal</keyword>
<reference evidence="13" key="2">
    <citation type="submission" date="2025-08" db="UniProtKB">
        <authorList>
            <consortium name="Ensembl"/>
        </authorList>
    </citation>
    <scope>IDENTIFICATION</scope>
</reference>
<feature type="domain" description="Fibronectin type-III" evidence="12">
    <location>
        <begin position="428"/>
        <end position="526"/>
    </location>
</feature>
<dbReference type="CDD" id="cd00063">
    <property type="entry name" value="FN3"/>
    <property type="match status" value="2"/>
</dbReference>
<dbReference type="FunFam" id="2.60.40.10:FF:000028">
    <property type="entry name" value="Neuronal cell adhesion molecule"/>
    <property type="match status" value="1"/>
</dbReference>
<dbReference type="RefSeq" id="XP_028312123.1">
    <property type="nucleotide sequence ID" value="XM_028456322.1"/>
</dbReference>
<keyword evidence="3 10" id="KW-0812">Transmembrane</keyword>
<evidence type="ECO:0000256" key="1">
    <source>
        <dbReference type="ARBA" id="ARBA00004479"/>
    </source>
</evidence>
<evidence type="ECO:0000256" key="2">
    <source>
        <dbReference type="ARBA" id="ARBA00008921"/>
    </source>
</evidence>
<dbReference type="InterPro" id="IPR013783">
    <property type="entry name" value="Ig-like_fold"/>
</dbReference>
<accession>A0A8C5E0N7</accession>
<feature type="signal peptide" evidence="11">
    <location>
        <begin position="1"/>
        <end position="28"/>
    </location>
</feature>
<evidence type="ECO:0000256" key="5">
    <source>
        <dbReference type="ARBA" id="ARBA00022737"/>
    </source>
</evidence>
<dbReference type="InterPro" id="IPR052672">
    <property type="entry name" value="Type1_Cytokine_Rcpt_Type2"/>
</dbReference>
<evidence type="ECO:0000256" key="10">
    <source>
        <dbReference type="SAM" id="Phobius"/>
    </source>
</evidence>
<feature type="transmembrane region" description="Helical" evidence="10">
    <location>
        <begin position="531"/>
        <end position="553"/>
    </location>
</feature>
<reference evidence="13" key="1">
    <citation type="submission" date="2020-06" db="EMBL/GenBank/DDBJ databases">
        <authorList>
            <consortium name="Wellcome Sanger Institute Data Sharing"/>
        </authorList>
    </citation>
    <scope>NUCLEOTIDE SEQUENCE [LARGE SCALE GENOMIC DNA]</scope>
</reference>
<sequence>MMMMMMASLKTSWIQSILLLTLFQCCDTQGPPSPPSDLQCSKPCDETECSVDIHCVWDGRSLLEIPTNFTLYWKYAHSRVFNASCGSKSNGLILREHFKAHEQLNVWVQAESQYGFSQSQELIFNPKNILKPPPPKFSSSYLKTLEINWSPACKQLDLSPGPCEVRYRTENDVDWQKDDELDVTYTFTDAIPGAVYEFQLRCCCDAGPFSDWSPVHRIKSAESAPIGVVDVWRDCGISPTSTDCYLTWKRLPASLARGPVLTYEITLLYMNGSIEQMNASTANSSRHFASGEEMWFLRSPLKNVSSVSVTAFNSFGATAPAFLAMPLTGKEGNDEAVKPYMNEENLTVNLDLPSQLVDRENRFLVQYKEAEQPAGQGFDWRMVSRSKTVRFTGWFKKYTPYQVTLFQILNTGEVQHISSVVVYSVQKAPSAVPSFNVVSIEETEVTVQWEPVPLRNQNGQILYYLVGIDSEEVHNVSVSSQHNNKKSLSLKLQRLQPAQEYEVWVRAVNAAGRGPSVTARFTTQHSRNFDLLFAIVVGVLLVFFVFSAVLIWLCHGKHKLCRLAFRGPDPRRSHILKEIKHQIHDDTLAWMCIPIPESYLIISQLEIQETKLEDFDTDRCTHAGTGIGCLQINCLEDETEDAVRDRKDCRYNGKDYSKMVDSDEDRKSCCSSSEEELHTSDYEKRFMPTAADLLAL</sequence>
<feature type="chain" id="PRO_5034870307" evidence="11">
    <location>
        <begin position="29"/>
        <end position="696"/>
    </location>
</feature>
<dbReference type="OrthoDB" id="5989951at2759"/>
<dbReference type="Ensembl" id="ENSGWIT00000016258.1">
    <property type="protein sequence ID" value="ENSGWIP00000014712.1"/>
    <property type="gene ID" value="ENSGWIG00000008284.1"/>
</dbReference>
<dbReference type="Gene3D" id="2.60.40.10">
    <property type="entry name" value="Immunoglobulins"/>
    <property type="match status" value="4"/>
</dbReference>
<dbReference type="GeneID" id="114469067"/>
<evidence type="ECO:0000256" key="7">
    <source>
        <dbReference type="ARBA" id="ARBA00023136"/>
    </source>
</evidence>
<dbReference type="InterPro" id="IPR036116">
    <property type="entry name" value="FN3_sf"/>
</dbReference>
<evidence type="ECO:0000256" key="6">
    <source>
        <dbReference type="ARBA" id="ARBA00022989"/>
    </source>
</evidence>
<evidence type="ECO:0000259" key="12">
    <source>
        <dbReference type="PROSITE" id="PS50853"/>
    </source>
</evidence>
<organism evidence="13 14">
    <name type="scientific">Gouania willdenowi</name>
    <name type="common">Blunt-snouted clingfish</name>
    <name type="synonym">Lepadogaster willdenowi</name>
    <dbReference type="NCBI Taxonomy" id="441366"/>
    <lineage>
        <taxon>Eukaryota</taxon>
        <taxon>Metazoa</taxon>
        <taxon>Chordata</taxon>
        <taxon>Craniata</taxon>
        <taxon>Vertebrata</taxon>
        <taxon>Euteleostomi</taxon>
        <taxon>Actinopterygii</taxon>
        <taxon>Neopterygii</taxon>
        <taxon>Teleostei</taxon>
        <taxon>Neoteleostei</taxon>
        <taxon>Acanthomorphata</taxon>
        <taxon>Ovalentaria</taxon>
        <taxon>Blenniimorphae</taxon>
        <taxon>Blenniiformes</taxon>
        <taxon>Gobiesocoidei</taxon>
        <taxon>Gobiesocidae</taxon>
        <taxon>Gobiesocinae</taxon>
        <taxon>Gouania</taxon>
    </lineage>
</organism>
<dbReference type="Proteomes" id="UP000694680">
    <property type="component" value="Chromosome 8"/>
</dbReference>
<dbReference type="PROSITE" id="PS50853">
    <property type="entry name" value="FN3"/>
    <property type="match status" value="2"/>
</dbReference>
<dbReference type="GO" id="GO:0005886">
    <property type="term" value="C:plasma membrane"/>
    <property type="evidence" value="ECO:0007669"/>
    <property type="project" value="UniProtKB-ARBA"/>
</dbReference>